<proteinExistence type="predicted"/>
<sequence length="135" mass="15512">MLREARDDLGKLIEAKTCYKAGNYFAEVVEALEIKEALSWIKSNNWQKVEIETDSLLTVQAIRSDHNMSSTFGLITKDCHALLLSLIDVKLRFIKRSANRVAHAVARHARFFPGCSIFEYNVWPDLKDLLYSECF</sequence>
<keyword evidence="3" id="KW-1185">Reference proteome</keyword>
<reference evidence="2" key="2">
    <citation type="submission" date="2021-03" db="UniProtKB">
        <authorList>
            <consortium name="EnsemblPlants"/>
        </authorList>
    </citation>
    <scope>IDENTIFICATION</scope>
</reference>
<dbReference type="EnsemblPlants" id="evm.model.05.1876">
    <property type="protein sequence ID" value="cds.evm.model.05.1876"/>
    <property type="gene ID" value="evm.TU.05.1876"/>
</dbReference>
<dbReference type="GO" id="GO:0003676">
    <property type="term" value="F:nucleic acid binding"/>
    <property type="evidence" value="ECO:0007669"/>
    <property type="project" value="InterPro"/>
</dbReference>
<dbReference type="Gene3D" id="3.30.420.10">
    <property type="entry name" value="Ribonuclease H-like superfamily/Ribonuclease H"/>
    <property type="match status" value="1"/>
</dbReference>
<reference evidence="2" key="1">
    <citation type="submission" date="2018-11" db="EMBL/GenBank/DDBJ databases">
        <authorList>
            <person name="Grassa J C."/>
        </authorList>
    </citation>
    <scope>NUCLEOTIDE SEQUENCE [LARGE SCALE GENOMIC DNA]</scope>
</reference>
<dbReference type="AlphaFoldDB" id="A0A803PNA3"/>
<dbReference type="Pfam" id="PF13456">
    <property type="entry name" value="RVT_3"/>
    <property type="match status" value="1"/>
</dbReference>
<dbReference type="Gramene" id="evm.model.05.1876">
    <property type="protein sequence ID" value="cds.evm.model.05.1876"/>
    <property type="gene ID" value="evm.TU.05.1876"/>
</dbReference>
<evidence type="ECO:0000313" key="2">
    <source>
        <dbReference type="EnsemblPlants" id="cds.evm.model.05.1876"/>
    </source>
</evidence>
<feature type="domain" description="RNase H type-1" evidence="1">
    <location>
        <begin position="20"/>
        <end position="109"/>
    </location>
</feature>
<dbReference type="InterPro" id="IPR002156">
    <property type="entry name" value="RNaseH_domain"/>
</dbReference>
<organism evidence="2 3">
    <name type="scientific">Cannabis sativa</name>
    <name type="common">Hemp</name>
    <name type="synonym">Marijuana</name>
    <dbReference type="NCBI Taxonomy" id="3483"/>
    <lineage>
        <taxon>Eukaryota</taxon>
        <taxon>Viridiplantae</taxon>
        <taxon>Streptophyta</taxon>
        <taxon>Embryophyta</taxon>
        <taxon>Tracheophyta</taxon>
        <taxon>Spermatophyta</taxon>
        <taxon>Magnoliopsida</taxon>
        <taxon>eudicotyledons</taxon>
        <taxon>Gunneridae</taxon>
        <taxon>Pentapetalae</taxon>
        <taxon>rosids</taxon>
        <taxon>fabids</taxon>
        <taxon>Rosales</taxon>
        <taxon>Cannabaceae</taxon>
        <taxon>Cannabis</taxon>
    </lineage>
</organism>
<dbReference type="InterPro" id="IPR012337">
    <property type="entry name" value="RNaseH-like_sf"/>
</dbReference>
<dbReference type="Proteomes" id="UP000596661">
    <property type="component" value="Chromosome 5"/>
</dbReference>
<dbReference type="PANTHER" id="PTHR47074:SF11">
    <property type="entry name" value="REVERSE TRANSCRIPTASE-LIKE PROTEIN"/>
    <property type="match status" value="1"/>
</dbReference>
<dbReference type="EMBL" id="UZAU01000547">
    <property type="status" value="NOT_ANNOTATED_CDS"/>
    <property type="molecule type" value="Genomic_DNA"/>
</dbReference>
<evidence type="ECO:0000259" key="1">
    <source>
        <dbReference type="Pfam" id="PF13456"/>
    </source>
</evidence>
<dbReference type="OMA" id="FKMSIAL"/>
<dbReference type="PANTHER" id="PTHR47074">
    <property type="entry name" value="BNAC02G40300D PROTEIN"/>
    <property type="match status" value="1"/>
</dbReference>
<name>A0A803PNA3_CANSA</name>
<dbReference type="InterPro" id="IPR036397">
    <property type="entry name" value="RNaseH_sf"/>
</dbReference>
<dbReference type="SUPFAM" id="SSF53098">
    <property type="entry name" value="Ribonuclease H-like"/>
    <property type="match status" value="1"/>
</dbReference>
<accession>A0A803PNA3</accession>
<dbReference type="CDD" id="cd06222">
    <property type="entry name" value="RNase_H_like"/>
    <property type="match status" value="1"/>
</dbReference>
<evidence type="ECO:0000313" key="3">
    <source>
        <dbReference type="Proteomes" id="UP000596661"/>
    </source>
</evidence>
<dbReference type="InterPro" id="IPR052929">
    <property type="entry name" value="RNase_H-like_EbsB-rel"/>
</dbReference>
<dbReference type="GO" id="GO:0004523">
    <property type="term" value="F:RNA-DNA hybrid ribonuclease activity"/>
    <property type="evidence" value="ECO:0007669"/>
    <property type="project" value="InterPro"/>
</dbReference>
<protein>
    <recommendedName>
        <fullName evidence="1">RNase H type-1 domain-containing protein</fullName>
    </recommendedName>
</protein>
<dbReference type="InterPro" id="IPR044730">
    <property type="entry name" value="RNase_H-like_dom_plant"/>
</dbReference>